<organism evidence="1 2">
    <name type="scientific">Cichorium intybus</name>
    <name type="common">Chicory</name>
    <dbReference type="NCBI Taxonomy" id="13427"/>
    <lineage>
        <taxon>Eukaryota</taxon>
        <taxon>Viridiplantae</taxon>
        <taxon>Streptophyta</taxon>
        <taxon>Embryophyta</taxon>
        <taxon>Tracheophyta</taxon>
        <taxon>Spermatophyta</taxon>
        <taxon>Magnoliopsida</taxon>
        <taxon>eudicotyledons</taxon>
        <taxon>Gunneridae</taxon>
        <taxon>Pentapetalae</taxon>
        <taxon>asterids</taxon>
        <taxon>campanulids</taxon>
        <taxon>Asterales</taxon>
        <taxon>Asteraceae</taxon>
        <taxon>Cichorioideae</taxon>
        <taxon>Cichorieae</taxon>
        <taxon>Cichoriinae</taxon>
        <taxon>Cichorium</taxon>
    </lineage>
</organism>
<evidence type="ECO:0000313" key="1">
    <source>
        <dbReference type="EMBL" id="KAI3739601.1"/>
    </source>
</evidence>
<sequence>MYHMAVDVIPGLLCLKDDLKDTLNKNSHESRNFSKKMIQHKSDIWRPLAAIRAFFFSLPKTPKPQPPTSDTHFRH</sequence>
<name>A0ACB9CZK0_CICIN</name>
<evidence type="ECO:0000313" key="2">
    <source>
        <dbReference type="Proteomes" id="UP001055811"/>
    </source>
</evidence>
<reference evidence="2" key="1">
    <citation type="journal article" date="2022" name="Mol. Ecol. Resour.">
        <title>The genomes of chicory, endive, great burdock and yacon provide insights into Asteraceae palaeo-polyploidization history and plant inulin production.</title>
        <authorList>
            <person name="Fan W."/>
            <person name="Wang S."/>
            <person name="Wang H."/>
            <person name="Wang A."/>
            <person name="Jiang F."/>
            <person name="Liu H."/>
            <person name="Zhao H."/>
            <person name="Xu D."/>
            <person name="Zhang Y."/>
        </authorList>
    </citation>
    <scope>NUCLEOTIDE SEQUENCE [LARGE SCALE GENOMIC DNA]</scope>
    <source>
        <strain evidence="2">cv. Punajuju</strain>
    </source>
</reference>
<proteinExistence type="predicted"/>
<keyword evidence="2" id="KW-1185">Reference proteome</keyword>
<dbReference type="EMBL" id="CM042013">
    <property type="protein sequence ID" value="KAI3739601.1"/>
    <property type="molecule type" value="Genomic_DNA"/>
</dbReference>
<dbReference type="Proteomes" id="UP001055811">
    <property type="component" value="Linkage Group LG05"/>
</dbReference>
<protein>
    <submittedName>
        <fullName evidence="1">Uncharacterized protein</fullName>
    </submittedName>
</protein>
<gene>
    <name evidence="1" type="ORF">L2E82_30010</name>
</gene>
<comment type="caution">
    <text evidence="1">The sequence shown here is derived from an EMBL/GenBank/DDBJ whole genome shotgun (WGS) entry which is preliminary data.</text>
</comment>
<accession>A0ACB9CZK0</accession>
<reference evidence="1 2" key="2">
    <citation type="journal article" date="2022" name="Mol. Ecol. Resour.">
        <title>The genomes of chicory, endive, great burdock and yacon provide insights into Asteraceae paleo-polyploidization history and plant inulin production.</title>
        <authorList>
            <person name="Fan W."/>
            <person name="Wang S."/>
            <person name="Wang H."/>
            <person name="Wang A."/>
            <person name="Jiang F."/>
            <person name="Liu H."/>
            <person name="Zhao H."/>
            <person name="Xu D."/>
            <person name="Zhang Y."/>
        </authorList>
    </citation>
    <scope>NUCLEOTIDE SEQUENCE [LARGE SCALE GENOMIC DNA]</scope>
    <source>
        <strain evidence="2">cv. Punajuju</strain>
        <tissue evidence="1">Leaves</tissue>
    </source>
</reference>